<gene>
    <name evidence="1" type="ORF">FA95DRAFT_1412088</name>
</gene>
<name>A0ACB8RPH3_9AGAM</name>
<dbReference type="EMBL" id="MU275932">
    <property type="protein sequence ID" value="KAI0046164.1"/>
    <property type="molecule type" value="Genomic_DNA"/>
</dbReference>
<reference evidence="1" key="1">
    <citation type="submission" date="2021-02" db="EMBL/GenBank/DDBJ databases">
        <authorList>
            <consortium name="DOE Joint Genome Institute"/>
            <person name="Ahrendt S."/>
            <person name="Looney B.P."/>
            <person name="Miyauchi S."/>
            <person name="Morin E."/>
            <person name="Drula E."/>
            <person name="Courty P.E."/>
            <person name="Chicoki N."/>
            <person name="Fauchery L."/>
            <person name="Kohler A."/>
            <person name="Kuo A."/>
            <person name="Labutti K."/>
            <person name="Pangilinan J."/>
            <person name="Lipzen A."/>
            <person name="Riley R."/>
            <person name="Andreopoulos W."/>
            <person name="He G."/>
            <person name="Johnson J."/>
            <person name="Barry K.W."/>
            <person name="Grigoriev I.V."/>
            <person name="Nagy L."/>
            <person name="Hibbett D."/>
            <person name="Henrissat B."/>
            <person name="Matheny P.B."/>
            <person name="Labbe J."/>
            <person name="Martin F."/>
        </authorList>
    </citation>
    <scope>NUCLEOTIDE SEQUENCE</scope>
    <source>
        <strain evidence="1">FP105234-sp</strain>
    </source>
</reference>
<reference evidence="1" key="2">
    <citation type="journal article" date="2022" name="New Phytol.">
        <title>Evolutionary transition to the ectomycorrhizal habit in the genomes of a hyperdiverse lineage of mushroom-forming fungi.</title>
        <authorList>
            <person name="Looney B."/>
            <person name="Miyauchi S."/>
            <person name="Morin E."/>
            <person name="Drula E."/>
            <person name="Courty P.E."/>
            <person name="Kohler A."/>
            <person name="Kuo A."/>
            <person name="LaButti K."/>
            <person name="Pangilinan J."/>
            <person name="Lipzen A."/>
            <person name="Riley R."/>
            <person name="Andreopoulos W."/>
            <person name="He G."/>
            <person name="Johnson J."/>
            <person name="Nolan M."/>
            <person name="Tritt A."/>
            <person name="Barry K.W."/>
            <person name="Grigoriev I.V."/>
            <person name="Nagy L.G."/>
            <person name="Hibbett D."/>
            <person name="Henrissat B."/>
            <person name="Matheny P.B."/>
            <person name="Labbe J."/>
            <person name="Martin F.M."/>
        </authorList>
    </citation>
    <scope>NUCLEOTIDE SEQUENCE</scope>
    <source>
        <strain evidence="1">FP105234-sp</strain>
    </source>
</reference>
<accession>A0ACB8RPH3</accession>
<proteinExistence type="predicted"/>
<comment type="caution">
    <text evidence="1">The sequence shown here is derived from an EMBL/GenBank/DDBJ whole genome shotgun (WGS) entry which is preliminary data.</text>
</comment>
<evidence type="ECO:0000313" key="2">
    <source>
        <dbReference type="Proteomes" id="UP000814033"/>
    </source>
</evidence>
<sequence length="794" mass="86800">MRQKMLTAKLRTGTAPLSQLLYDDRPLLRPIKFVPSEFTPKLFMEEEEIFKPVADEAGEQDASHVPTAERVFRVFHTDELDPSRAASDTEELEEIDFADLGRVADEMAAAAPTLLPTTPPEGQETFTGIIPAPTSSTPVQFTTSTTAITKDAITSTTSSLAAVRTSSPALPPVEEPVPPTEEPPIFFVDAVPTPMEDENPSVPIMVDRVGGDVPLGDEDDDTIVYEAPRPRMGAISLYSEPAPPASELPVPFSNPPAAEPEPAADRPPVFKNLSFNFAQRATPRKGKEIESARVRRRRQERHAMFGSFGAIMSEAHLRDEAPERDPRRAEQRRGDSDVDWGDDGDTGVDEVSSGLGGMEIDDEISMEAMKRFAEGMSMGGSMHKTMDDIADEERMRAEDQESEESEDDEEVQMVVDAEESLMIAEPLGNVDGDGEGEDVEDEDEDEEASSDEDETPKRSFQARLRQLRERNKNKRPADIVKDELDGEEDDFDDEFRWSDSDEDDLVAQVQSFIDENDEILRGFDRKNKRRLFQAIQNGDFSRDDLEFPVGPSKRGKDPRDVPAHLRDQWARDRAKKAEFKRLREQARLEAAADPLTPKKGGKKGRKAMFAAAALDTSIIVPNRVVSMGSLEAQIRRFLADIGGPTTMPLPPMAKDVRANVHELALAFNLKSQSKGKGNGRYPVLIKTTRSGVGINERKVRGILRRAGVDVDEMRGGAWGGGGGGGGGGGKLKPKEGEVVGKAAPKIGESNVGFQMLAAMGWTEGVRIGVSGGNITVPLTAIVKTTKLGLGATRA</sequence>
<dbReference type="Proteomes" id="UP000814033">
    <property type="component" value="Unassembled WGS sequence"/>
</dbReference>
<organism evidence="1 2">
    <name type="scientific">Auriscalpium vulgare</name>
    <dbReference type="NCBI Taxonomy" id="40419"/>
    <lineage>
        <taxon>Eukaryota</taxon>
        <taxon>Fungi</taxon>
        <taxon>Dikarya</taxon>
        <taxon>Basidiomycota</taxon>
        <taxon>Agaricomycotina</taxon>
        <taxon>Agaricomycetes</taxon>
        <taxon>Russulales</taxon>
        <taxon>Auriscalpiaceae</taxon>
        <taxon>Auriscalpium</taxon>
    </lineage>
</organism>
<keyword evidence="2" id="KW-1185">Reference proteome</keyword>
<protein>
    <submittedName>
        <fullName evidence="1">Uncharacterized protein</fullName>
    </submittedName>
</protein>
<evidence type="ECO:0000313" key="1">
    <source>
        <dbReference type="EMBL" id="KAI0046164.1"/>
    </source>
</evidence>